<dbReference type="OrthoDB" id="5211at2759"/>
<dbReference type="InterPro" id="IPR006369">
    <property type="entry name" value="Protohaem_IX_farnesylTrfase"/>
</dbReference>
<organism evidence="8 9">
    <name type="scientific">Capsicum baccatum</name>
    <name type="common">Peruvian pepper</name>
    <dbReference type="NCBI Taxonomy" id="33114"/>
    <lineage>
        <taxon>Eukaryota</taxon>
        <taxon>Viridiplantae</taxon>
        <taxon>Streptophyta</taxon>
        <taxon>Embryophyta</taxon>
        <taxon>Tracheophyta</taxon>
        <taxon>Spermatophyta</taxon>
        <taxon>Magnoliopsida</taxon>
        <taxon>eudicotyledons</taxon>
        <taxon>Gunneridae</taxon>
        <taxon>Pentapetalae</taxon>
        <taxon>asterids</taxon>
        <taxon>lamiids</taxon>
        <taxon>Solanales</taxon>
        <taxon>Solanaceae</taxon>
        <taxon>Solanoideae</taxon>
        <taxon>Capsiceae</taxon>
        <taxon>Capsicum</taxon>
    </lineage>
</organism>
<evidence type="ECO:0000313" key="9">
    <source>
        <dbReference type="Proteomes" id="UP000224567"/>
    </source>
</evidence>
<evidence type="ECO:0000256" key="3">
    <source>
        <dbReference type="ARBA" id="ARBA00022692"/>
    </source>
</evidence>
<gene>
    <name evidence="8" type="ORF">CQW23_12148</name>
</gene>
<evidence type="ECO:0000256" key="7">
    <source>
        <dbReference type="ARBA" id="ARBA00030253"/>
    </source>
</evidence>
<name>A0A2G2WRY9_CAPBA</name>
<accession>A0A2G2WRY9</accession>
<dbReference type="InterPro" id="IPR044878">
    <property type="entry name" value="UbiA_sf"/>
</dbReference>
<dbReference type="InterPro" id="IPR000537">
    <property type="entry name" value="UbiA_prenyltransferase"/>
</dbReference>
<dbReference type="STRING" id="33114.A0A2G2WRY9"/>
<dbReference type="PANTHER" id="PTHR43448:SF2">
    <property type="entry name" value="PROTOHEME IX FARNESYLTRANSFERASE, MITOCHONDRIAL"/>
    <property type="match status" value="1"/>
</dbReference>
<dbReference type="GO" id="GO:0008495">
    <property type="term" value="F:protoheme IX farnesyltransferase activity"/>
    <property type="evidence" value="ECO:0007669"/>
    <property type="project" value="InterPro"/>
</dbReference>
<dbReference type="GO" id="GO:0006784">
    <property type="term" value="P:heme A biosynthetic process"/>
    <property type="evidence" value="ECO:0007669"/>
    <property type="project" value="TreeGrafter"/>
</dbReference>
<dbReference type="PANTHER" id="PTHR43448">
    <property type="entry name" value="PROTOHEME IX FARNESYLTRANSFERASE, MITOCHONDRIAL"/>
    <property type="match status" value="1"/>
</dbReference>
<keyword evidence="5" id="KW-0350">Heme biosynthesis</keyword>
<keyword evidence="2" id="KW-0808">Transferase</keyword>
<dbReference type="Pfam" id="PF01040">
    <property type="entry name" value="UbiA"/>
    <property type="match status" value="1"/>
</dbReference>
<evidence type="ECO:0000313" key="8">
    <source>
        <dbReference type="EMBL" id="PHT47940.1"/>
    </source>
</evidence>
<keyword evidence="4" id="KW-1133">Transmembrane helix</keyword>
<keyword evidence="9" id="KW-1185">Reference proteome</keyword>
<keyword evidence="6" id="KW-0472">Membrane</keyword>
<evidence type="ECO:0000256" key="1">
    <source>
        <dbReference type="ARBA" id="ARBA00004141"/>
    </source>
</evidence>
<dbReference type="AlphaFoldDB" id="A0A2G2WRY9"/>
<keyword evidence="3" id="KW-0812">Transmembrane</keyword>
<reference evidence="9" key="2">
    <citation type="journal article" date="2017" name="J. Anim. Genet.">
        <title>Multiple reference genome sequences of hot pepper reveal the massive evolution of plant disease resistance genes by retroduplication.</title>
        <authorList>
            <person name="Kim S."/>
            <person name="Park J."/>
            <person name="Yeom S.-I."/>
            <person name="Kim Y.-M."/>
            <person name="Seo E."/>
            <person name="Kim K.-T."/>
            <person name="Kim M.-S."/>
            <person name="Lee J.M."/>
            <person name="Cheong K."/>
            <person name="Shin H.-S."/>
            <person name="Kim S.-B."/>
            <person name="Han K."/>
            <person name="Lee J."/>
            <person name="Park M."/>
            <person name="Lee H.-A."/>
            <person name="Lee H.-Y."/>
            <person name="Lee Y."/>
            <person name="Oh S."/>
            <person name="Lee J.H."/>
            <person name="Choi E."/>
            <person name="Choi E."/>
            <person name="Lee S.E."/>
            <person name="Jeon J."/>
            <person name="Kim H."/>
            <person name="Choi G."/>
            <person name="Song H."/>
            <person name="Lee J."/>
            <person name="Lee S.-C."/>
            <person name="Kwon J.-K."/>
            <person name="Lee H.-Y."/>
            <person name="Koo N."/>
            <person name="Hong Y."/>
            <person name="Kim R.W."/>
            <person name="Kang W.-H."/>
            <person name="Huh J.H."/>
            <person name="Kang B.-C."/>
            <person name="Yang T.-J."/>
            <person name="Lee Y.-H."/>
            <person name="Bennetzen J.L."/>
            <person name="Choi D."/>
        </authorList>
    </citation>
    <scope>NUCLEOTIDE SEQUENCE [LARGE SCALE GENOMIC DNA]</scope>
    <source>
        <strain evidence="9">cv. PBC81</strain>
    </source>
</reference>
<reference evidence="8 9" key="1">
    <citation type="journal article" date="2017" name="Genome Biol.">
        <title>New reference genome sequences of hot pepper reveal the massive evolution of plant disease-resistance genes by retroduplication.</title>
        <authorList>
            <person name="Kim S."/>
            <person name="Park J."/>
            <person name="Yeom S.I."/>
            <person name="Kim Y.M."/>
            <person name="Seo E."/>
            <person name="Kim K.T."/>
            <person name="Kim M.S."/>
            <person name="Lee J.M."/>
            <person name="Cheong K."/>
            <person name="Shin H.S."/>
            <person name="Kim S.B."/>
            <person name="Han K."/>
            <person name="Lee J."/>
            <person name="Park M."/>
            <person name="Lee H.A."/>
            <person name="Lee H.Y."/>
            <person name="Lee Y."/>
            <person name="Oh S."/>
            <person name="Lee J.H."/>
            <person name="Choi E."/>
            <person name="Choi E."/>
            <person name="Lee S.E."/>
            <person name="Jeon J."/>
            <person name="Kim H."/>
            <person name="Choi G."/>
            <person name="Song H."/>
            <person name="Lee J."/>
            <person name="Lee S.C."/>
            <person name="Kwon J.K."/>
            <person name="Lee H.Y."/>
            <person name="Koo N."/>
            <person name="Hong Y."/>
            <person name="Kim R.W."/>
            <person name="Kang W.H."/>
            <person name="Huh J.H."/>
            <person name="Kang B.C."/>
            <person name="Yang T.J."/>
            <person name="Lee Y.H."/>
            <person name="Bennetzen J.L."/>
            <person name="Choi D."/>
        </authorList>
    </citation>
    <scope>NUCLEOTIDE SEQUENCE [LARGE SCALE GENOMIC DNA]</scope>
    <source>
        <strain evidence="9">cv. PBC81</strain>
    </source>
</reference>
<sequence>MRVPSFSLEYQPDEGNSSVSLPVARMLVVATSGTGYILGSGSAIDYMGLCCTCAGTMMVAASASTLNQANMLAAGLGASNLVFYAFVYTPLKQIHPINTWVGAIVGAIPSLLGRAVASGQVSFNEMLLPAALYFWQIPYFMALEYMCHKDYADGGYIPSFSIELLAYKY</sequence>
<dbReference type="GO" id="GO:0016020">
    <property type="term" value="C:membrane"/>
    <property type="evidence" value="ECO:0007669"/>
    <property type="project" value="UniProtKB-SubCell"/>
</dbReference>
<protein>
    <recommendedName>
        <fullName evidence="7">Heme O synthase</fullName>
    </recommendedName>
</protein>
<comment type="caution">
    <text evidence="8">The sequence shown here is derived from an EMBL/GenBank/DDBJ whole genome shotgun (WGS) entry which is preliminary data.</text>
</comment>
<evidence type="ECO:0000256" key="6">
    <source>
        <dbReference type="ARBA" id="ARBA00023136"/>
    </source>
</evidence>
<dbReference type="EMBL" id="MLFT02000005">
    <property type="protein sequence ID" value="PHT47940.1"/>
    <property type="molecule type" value="Genomic_DNA"/>
</dbReference>
<evidence type="ECO:0000256" key="5">
    <source>
        <dbReference type="ARBA" id="ARBA00023133"/>
    </source>
</evidence>
<comment type="subcellular location">
    <subcellularLocation>
        <location evidence="1">Membrane</location>
        <topology evidence="1">Multi-pass membrane protein</topology>
    </subcellularLocation>
</comment>
<evidence type="ECO:0000256" key="2">
    <source>
        <dbReference type="ARBA" id="ARBA00022679"/>
    </source>
</evidence>
<dbReference type="Proteomes" id="UP000224567">
    <property type="component" value="Unassembled WGS sequence"/>
</dbReference>
<evidence type="ECO:0000256" key="4">
    <source>
        <dbReference type="ARBA" id="ARBA00022989"/>
    </source>
</evidence>
<dbReference type="GO" id="GO:0005739">
    <property type="term" value="C:mitochondrion"/>
    <property type="evidence" value="ECO:0007669"/>
    <property type="project" value="TreeGrafter"/>
</dbReference>
<dbReference type="Gene3D" id="1.10.357.140">
    <property type="entry name" value="UbiA prenyltransferase"/>
    <property type="match status" value="1"/>
</dbReference>
<proteinExistence type="predicted"/>